<dbReference type="PANTHER" id="PTHR11319:SF35">
    <property type="entry name" value="OUTER MEMBRANE PROTEIN PMPC-RELATED"/>
    <property type="match status" value="1"/>
</dbReference>
<evidence type="ECO:0000313" key="1">
    <source>
        <dbReference type="EMBL" id="PAV07440.1"/>
    </source>
</evidence>
<protein>
    <recommendedName>
        <fullName evidence="3">Bacterial Ig-like domain-containing protein</fullName>
    </recommendedName>
</protein>
<accession>A0A2A2HDN9</accession>
<dbReference type="AlphaFoldDB" id="A0A2A2HDN9"/>
<evidence type="ECO:0000313" key="2">
    <source>
        <dbReference type="Proteomes" id="UP000217528"/>
    </source>
</evidence>
<evidence type="ECO:0008006" key="3">
    <source>
        <dbReference type="Google" id="ProtNLM"/>
    </source>
</evidence>
<dbReference type="InterPro" id="IPR011050">
    <property type="entry name" value="Pectin_lyase_fold/virulence"/>
</dbReference>
<dbReference type="Gene3D" id="2.60.40.10">
    <property type="entry name" value="Immunoglobulins"/>
    <property type="match status" value="1"/>
</dbReference>
<keyword evidence="2" id="KW-1185">Reference proteome</keyword>
<dbReference type="PANTHER" id="PTHR11319">
    <property type="entry name" value="G PROTEIN-COUPLED RECEPTOR-RELATED"/>
    <property type="match status" value="1"/>
</dbReference>
<dbReference type="Proteomes" id="UP000217528">
    <property type="component" value="Unassembled WGS sequence"/>
</dbReference>
<organism evidence="1 2">
    <name type="scientific">Methanosphaera cuniculi</name>
    <dbReference type="NCBI Taxonomy" id="1077256"/>
    <lineage>
        <taxon>Archaea</taxon>
        <taxon>Methanobacteriati</taxon>
        <taxon>Methanobacteriota</taxon>
        <taxon>Methanomada group</taxon>
        <taxon>Methanobacteria</taxon>
        <taxon>Methanobacteriales</taxon>
        <taxon>Methanobacteriaceae</taxon>
        <taxon>Methanosphaera</taxon>
    </lineage>
</organism>
<dbReference type="EMBL" id="LMVN01000015">
    <property type="protein sequence ID" value="PAV07440.1"/>
    <property type="molecule type" value="Genomic_DNA"/>
</dbReference>
<proteinExistence type="predicted"/>
<dbReference type="InterPro" id="IPR013783">
    <property type="entry name" value="Ig-like_fold"/>
</dbReference>
<dbReference type="SUPFAM" id="SSF51126">
    <property type="entry name" value="Pectin lyase-like"/>
    <property type="match status" value="1"/>
</dbReference>
<name>A0A2A2HDN9_9EURY</name>
<sequence length="897" mass="100584">MILYKIIQLKITKQKKINTKYEDKKITKKDSTVNNYTQLYNKIEEIKTTSTNHEEIITLNPGNYNITETINWGNTTHTTKTLTIKANNITIDGQNQKQFITITNGYTLILENMIIQNCNSTNGSVIFNEGRTIITNSTFKNNNAECGGVNYNHGIMNIANSTFNRNNAEFGGVNTNVGSMNIFNSIFNNNTAYEGGVNYNNGTISIINSTFNNNYGNYSGVNENNKGFMNVIESNFTNNSAGYNGGANINHEDAILNIRNSTFIKNKAQYMGGCNFNEGNISITNSTFKNNTAEWGAVNYNNYNKMEIINSTFNTNHAERGGVNYNVYQMTIINSNFTKNSVLSFGGAIYNYGESINITNSTFNENMAESGGAAIYNEYGSININKSIFTNNFDNNNITIINLDNFTMIDSSISNYYGTYNVTSNITITSPISDTQLNTTSTVQFIIENQTYNTNKNNENIIQIEKQFNNPGNQIVLVKYPNMQTNQINLKYTIQGNIQNTTLPSETIKTLTNKTLTININDTQNNPLKGEITAKIKIDNIKIITTKINEGLLNVTIPTDTLKSGKYKIAIEIPESEIYTPGEIIQQLTINKRDIQNITLTNKTIKTQTNHHIILTLNDTIGNKLQGSILSVVKINNATQFHTKVENEILNITLKTDDFRAKKYPILIKIGENNYYNQGIITQNLIIENRNSNITINTNTPTVKEQLYVDVTVKEDKKLVNGGFVIFKINGKTLKDTQGQEIKVNVVNGIATLNYTLPNTIGGGKYNITCVYNSPFYNRQQTTKNFTIQKIDIQNTTIPEITTKQGENTTLNIQVNDTNANPIEGKTPICIKINGKTFIKTNITNGKINLTLPIDTFKNPEYQLLIIIGQTANYNQKQYTTTLKIISPNAKILREIE</sequence>
<reference evidence="1 2" key="1">
    <citation type="journal article" date="2017" name="BMC Genomics">
        <title>Genomic analysis of methanogenic archaea reveals a shift towards energy conservation.</title>
        <authorList>
            <person name="Gilmore S.P."/>
            <person name="Henske J.K."/>
            <person name="Sexton J.A."/>
            <person name="Solomon K.V."/>
            <person name="Seppala S."/>
            <person name="Yoo J.I."/>
            <person name="Huyett L.M."/>
            <person name="Pressman A."/>
            <person name="Cogan J.Z."/>
            <person name="Kivenson V."/>
            <person name="Peng X."/>
            <person name="Tan Y."/>
            <person name="Valentine D.L."/>
            <person name="O'Malley M.A."/>
        </authorList>
    </citation>
    <scope>NUCLEOTIDE SEQUENCE [LARGE SCALE GENOMIC DNA]</scope>
    <source>
        <strain evidence="1 2">1R-7</strain>
    </source>
</reference>
<gene>
    <name evidence="1" type="ORF">ASJ82_02380</name>
</gene>
<comment type="caution">
    <text evidence="1">The sequence shown here is derived from an EMBL/GenBank/DDBJ whole genome shotgun (WGS) entry which is preliminary data.</text>
</comment>